<feature type="domain" description="IrrE N-terminal-like" evidence="1">
    <location>
        <begin position="74"/>
        <end position="189"/>
    </location>
</feature>
<evidence type="ECO:0000259" key="1">
    <source>
        <dbReference type="Pfam" id="PF06114"/>
    </source>
</evidence>
<dbReference type="PANTHER" id="PTHR43236">
    <property type="entry name" value="ANTITOXIN HIGA1"/>
    <property type="match status" value="1"/>
</dbReference>
<name>A0AAD0XHS0_9BURK</name>
<dbReference type="InterPro" id="IPR052345">
    <property type="entry name" value="Rad_response_metalloprotease"/>
</dbReference>
<organism evidence="2 3">
    <name type="scientific">Herbaspirillum rubrisubalbicans</name>
    <dbReference type="NCBI Taxonomy" id="80842"/>
    <lineage>
        <taxon>Bacteria</taxon>
        <taxon>Pseudomonadati</taxon>
        <taxon>Pseudomonadota</taxon>
        <taxon>Betaproteobacteria</taxon>
        <taxon>Burkholderiales</taxon>
        <taxon>Oxalobacteraceae</taxon>
        <taxon>Herbaspirillum</taxon>
    </lineage>
</organism>
<dbReference type="EMBL" id="CP024996">
    <property type="protein sequence ID" value="AYR25792.1"/>
    <property type="molecule type" value="Genomic_DNA"/>
</dbReference>
<dbReference type="InterPro" id="IPR010359">
    <property type="entry name" value="IrrE_HExxH"/>
</dbReference>
<sequence length="197" mass="22281">MNAEINTVQEHSKFPNADALLDYLESRKDFDVAAPIDLMAIAKILGVEIDESISMDDMSSVGKISLSEGGRAKIWINPLENSYGPRKRFTLAHELGHYCLHLSESRQSFVDTKTTMNRTESYWDVHEYEANTFAAELLMPKRLIISEGNKIIQSYKQEHNSEGVPKVQFIDSLARKLGASTKAMEYRLMNLGIIPKN</sequence>
<dbReference type="Pfam" id="PF06114">
    <property type="entry name" value="Peptidase_M78"/>
    <property type="match status" value="1"/>
</dbReference>
<dbReference type="Gene3D" id="1.10.10.2910">
    <property type="match status" value="1"/>
</dbReference>
<dbReference type="PANTHER" id="PTHR43236:SF1">
    <property type="entry name" value="BLL7220 PROTEIN"/>
    <property type="match status" value="1"/>
</dbReference>
<accession>A0AAD0XHS0</accession>
<gene>
    <name evidence="2" type="ORF">RC54_19105</name>
</gene>
<protein>
    <submittedName>
        <fullName evidence="2">ImmA/IrrE family metallo-endopeptidase</fullName>
    </submittedName>
</protein>
<dbReference type="AlphaFoldDB" id="A0AAD0XHS0"/>
<evidence type="ECO:0000313" key="2">
    <source>
        <dbReference type="EMBL" id="AYR25792.1"/>
    </source>
</evidence>
<dbReference type="Proteomes" id="UP000269199">
    <property type="component" value="Chromosome"/>
</dbReference>
<reference evidence="2 3" key="1">
    <citation type="submission" date="2017-11" db="EMBL/GenBank/DDBJ databases">
        <title>Complete genome sequence of Herbaspirillum rubrisubalbicans DSM 11543.</title>
        <authorList>
            <person name="Chen M."/>
            <person name="An Q."/>
        </authorList>
    </citation>
    <scope>NUCLEOTIDE SEQUENCE [LARGE SCALE GENOMIC DNA]</scope>
    <source>
        <strain evidence="2 3">DSM 11543</strain>
    </source>
</reference>
<dbReference type="RefSeq" id="WP_061788747.1">
    <property type="nucleotide sequence ID" value="NZ_CP024996.1"/>
</dbReference>
<proteinExistence type="predicted"/>
<evidence type="ECO:0000313" key="3">
    <source>
        <dbReference type="Proteomes" id="UP000269199"/>
    </source>
</evidence>